<dbReference type="Proteomes" id="UP000466517">
    <property type="component" value="Chromosome"/>
</dbReference>
<dbReference type="GO" id="GO:0016491">
    <property type="term" value="F:oxidoreductase activity"/>
    <property type="evidence" value="ECO:0007669"/>
    <property type="project" value="UniProtKB-KW"/>
</dbReference>
<evidence type="ECO:0000256" key="2">
    <source>
        <dbReference type="ARBA" id="ARBA00023002"/>
    </source>
</evidence>
<proteinExistence type="inferred from homology"/>
<dbReference type="InterPro" id="IPR029479">
    <property type="entry name" value="Nitroreductase"/>
</dbReference>
<feature type="domain" description="Nitroreductase" evidence="3">
    <location>
        <begin position="79"/>
        <end position="156"/>
    </location>
</feature>
<dbReference type="EMBL" id="AP022610">
    <property type="protein sequence ID" value="BBZ30722.1"/>
    <property type="molecule type" value="Genomic_DNA"/>
</dbReference>
<dbReference type="Pfam" id="PF00881">
    <property type="entry name" value="Nitroreductase"/>
    <property type="match status" value="2"/>
</dbReference>
<feature type="domain" description="Nitroreductase" evidence="3">
    <location>
        <begin position="16"/>
        <end position="59"/>
    </location>
</feature>
<organism evidence="4 5">
    <name type="scientific">Mycolicibacterium madagascariense</name>
    <dbReference type="NCBI Taxonomy" id="212765"/>
    <lineage>
        <taxon>Bacteria</taxon>
        <taxon>Bacillati</taxon>
        <taxon>Actinomycetota</taxon>
        <taxon>Actinomycetes</taxon>
        <taxon>Mycobacteriales</taxon>
        <taxon>Mycobacteriaceae</taxon>
        <taxon>Mycolicibacterium</taxon>
    </lineage>
</organism>
<accession>A0A7I7XNY9</accession>
<dbReference type="InterPro" id="IPR000415">
    <property type="entry name" value="Nitroreductase-like"/>
</dbReference>
<sequence>MTNRLADTRVAIHEPIAARWSPRAFDPAATVGPEPVTALLEAARWAATWGGRQPVRFLVGLRGDATFDALGATLKRGNSYALAAGALILVCADQGPDEKTAMYSLVDAGAAIANASIEAVARGLVAHAMAGFDAAAACATFGIPDGVRPVAVLAVGSLGDYAAADESIVERDTRPRERLPLEEVAFSGSWGSPFTAGTSAPAV</sequence>
<dbReference type="SUPFAM" id="SSF55469">
    <property type="entry name" value="FMN-dependent nitroreductase-like"/>
    <property type="match status" value="1"/>
</dbReference>
<dbReference type="Gene3D" id="3.40.109.10">
    <property type="entry name" value="NADH Oxidase"/>
    <property type="match status" value="1"/>
</dbReference>
<comment type="similarity">
    <text evidence="1">Belongs to the nitroreductase family.</text>
</comment>
<dbReference type="RefSeq" id="WP_163742314.1">
    <property type="nucleotide sequence ID" value="NZ_AP022610.1"/>
</dbReference>
<gene>
    <name evidence="4" type="ORF">MMAD_50170</name>
</gene>
<name>A0A7I7XNY9_9MYCO</name>
<protein>
    <submittedName>
        <fullName evidence="4">Nitroreductase</fullName>
    </submittedName>
</protein>
<dbReference type="PANTHER" id="PTHR43673:SF10">
    <property type="entry name" value="NADH DEHYDROGENASE_NAD(P)H NITROREDUCTASE XCC3605-RELATED"/>
    <property type="match status" value="1"/>
</dbReference>
<evidence type="ECO:0000313" key="4">
    <source>
        <dbReference type="EMBL" id="BBZ30722.1"/>
    </source>
</evidence>
<reference evidence="4 5" key="1">
    <citation type="journal article" date="2019" name="Emerg. Microbes Infect.">
        <title>Comprehensive subspecies identification of 175 nontuberculous mycobacteria species based on 7547 genomic profiles.</title>
        <authorList>
            <person name="Matsumoto Y."/>
            <person name="Kinjo T."/>
            <person name="Motooka D."/>
            <person name="Nabeya D."/>
            <person name="Jung N."/>
            <person name="Uechi K."/>
            <person name="Horii T."/>
            <person name="Iida T."/>
            <person name="Fujita J."/>
            <person name="Nakamura S."/>
        </authorList>
    </citation>
    <scope>NUCLEOTIDE SEQUENCE [LARGE SCALE GENOMIC DNA]</scope>
    <source>
        <strain evidence="4 5">JCM 13574</strain>
    </source>
</reference>
<dbReference type="AlphaFoldDB" id="A0A7I7XNY9"/>
<keyword evidence="5" id="KW-1185">Reference proteome</keyword>
<keyword evidence="2" id="KW-0560">Oxidoreductase</keyword>
<evidence type="ECO:0000256" key="1">
    <source>
        <dbReference type="ARBA" id="ARBA00007118"/>
    </source>
</evidence>
<evidence type="ECO:0000259" key="3">
    <source>
        <dbReference type="Pfam" id="PF00881"/>
    </source>
</evidence>
<dbReference type="KEGG" id="mmag:MMAD_50170"/>
<dbReference type="PANTHER" id="PTHR43673">
    <property type="entry name" value="NAD(P)H NITROREDUCTASE YDGI-RELATED"/>
    <property type="match status" value="1"/>
</dbReference>
<evidence type="ECO:0000313" key="5">
    <source>
        <dbReference type="Proteomes" id="UP000466517"/>
    </source>
</evidence>